<dbReference type="EMBL" id="JAANQT010003213">
    <property type="protein sequence ID" value="KAG1301294.1"/>
    <property type="molecule type" value="Genomic_DNA"/>
</dbReference>
<dbReference type="AlphaFoldDB" id="A0A9P6WY91"/>
<keyword evidence="1" id="KW-0732">Signal</keyword>
<evidence type="ECO:0000313" key="2">
    <source>
        <dbReference type="EMBL" id="KAG1301294.1"/>
    </source>
</evidence>
<reference evidence="2" key="1">
    <citation type="journal article" date="2020" name="Microb. Genom.">
        <title>Genetic diversity of clinical and environmental Mucorales isolates obtained from an investigation of mucormycosis cases among solid organ transplant recipients.</title>
        <authorList>
            <person name="Nguyen M.H."/>
            <person name="Kaul D."/>
            <person name="Muto C."/>
            <person name="Cheng S.J."/>
            <person name="Richter R.A."/>
            <person name="Bruno V.M."/>
            <person name="Liu G."/>
            <person name="Beyhan S."/>
            <person name="Sundermann A.J."/>
            <person name="Mounaud S."/>
            <person name="Pasculle A.W."/>
            <person name="Nierman W.C."/>
            <person name="Driscoll E."/>
            <person name="Cumbie R."/>
            <person name="Clancy C.J."/>
            <person name="Dupont C.L."/>
        </authorList>
    </citation>
    <scope>NUCLEOTIDE SEQUENCE</scope>
    <source>
        <strain evidence="2">GL11</strain>
    </source>
</reference>
<feature type="signal peptide" evidence="1">
    <location>
        <begin position="1"/>
        <end position="18"/>
    </location>
</feature>
<comment type="caution">
    <text evidence="2">The sequence shown here is derived from an EMBL/GenBank/DDBJ whole genome shotgun (WGS) entry which is preliminary data.</text>
</comment>
<protein>
    <submittedName>
        <fullName evidence="2">Uncharacterized protein</fullName>
    </submittedName>
</protein>
<evidence type="ECO:0000313" key="3">
    <source>
        <dbReference type="Proteomes" id="UP000716291"/>
    </source>
</evidence>
<gene>
    <name evidence="2" type="ORF">G6F64_011935</name>
</gene>
<dbReference type="OrthoDB" id="2218197at2759"/>
<organism evidence="2 3">
    <name type="scientific">Rhizopus oryzae</name>
    <name type="common">Mucormycosis agent</name>
    <name type="synonym">Rhizopus arrhizus var. delemar</name>
    <dbReference type="NCBI Taxonomy" id="64495"/>
    <lineage>
        <taxon>Eukaryota</taxon>
        <taxon>Fungi</taxon>
        <taxon>Fungi incertae sedis</taxon>
        <taxon>Mucoromycota</taxon>
        <taxon>Mucoromycotina</taxon>
        <taxon>Mucoromycetes</taxon>
        <taxon>Mucorales</taxon>
        <taxon>Mucorineae</taxon>
        <taxon>Rhizopodaceae</taxon>
        <taxon>Rhizopus</taxon>
    </lineage>
</organism>
<feature type="chain" id="PRO_5040476449" evidence="1">
    <location>
        <begin position="19"/>
        <end position="230"/>
    </location>
</feature>
<keyword evidence="3" id="KW-1185">Reference proteome</keyword>
<evidence type="ECO:0000256" key="1">
    <source>
        <dbReference type="SAM" id="SignalP"/>
    </source>
</evidence>
<name>A0A9P6WY91_RHIOR</name>
<accession>A0A9P6WY91</accession>
<proteinExistence type="predicted"/>
<sequence length="230" mass="24597">MKLLAISTISTLAVFVAAMPANHMESLHSLAKRAYVTSIAVETVTVNEESYIYSYKAGDTVKAVNNPRLTQGEMADKATAAENCNDIICPLTAILGDLFSQAFLPEPRRPSPQMISQAPPAFGQSTILPAHFDLLKLEAMADLESVQSVSGIPIRPNDAARFIVEAFEKGSSEQSMTTGVALRRPNEAAFDIADTIKSANGDVVDFASVAGNLVDNAKNMLGDMLNDVFS</sequence>
<dbReference type="Proteomes" id="UP000716291">
    <property type="component" value="Unassembled WGS sequence"/>
</dbReference>